<evidence type="ECO:0000313" key="1">
    <source>
        <dbReference type="EMBL" id="GCA62344.1"/>
    </source>
</evidence>
<proteinExistence type="predicted"/>
<keyword evidence="2" id="KW-1185">Reference proteome</keyword>
<accession>A0A391NJP4</accession>
<reference evidence="1 2" key="1">
    <citation type="journal article" date="2018" name="PLoS ONE">
        <title>The draft genome of Kipferlia bialata reveals reductive genome evolution in fornicate parasites.</title>
        <authorList>
            <person name="Tanifuji G."/>
            <person name="Takabayashi S."/>
            <person name="Kume K."/>
            <person name="Takagi M."/>
            <person name="Nakayama T."/>
            <person name="Kamikawa R."/>
            <person name="Inagaki Y."/>
            <person name="Hashimoto T."/>
        </authorList>
    </citation>
    <scope>NUCLEOTIDE SEQUENCE [LARGE SCALE GENOMIC DNA]</scope>
    <source>
        <strain evidence="1">NY0173</strain>
    </source>
</reference>
<name>A0A391NJP4_9EUKA</name>
<organism evidence="1 2">
    <name type="scientific">Kipferlia bialata</name>
    <dbReference type="NCBI Taxonomy" id="797122"/>
    <lineage>
        <taxon>Eukaryota</taxon>
        <taxon>Metamonada</taxon>
        <taxon>Carpediemonas-like organisms</taxon>
        <taxon>Kipferlia</taxon>
    </lineage>
</organism>
<dbReference type="Proteomes" id="UP000265618">
    <property type="component" value="Unassembled WGS sequence"/>
</dbReference>
<dbReference type="AlphaFoldDB" id="A0A391NJP4"/>
<feature type="non-terminal residue" evidence="1">
    <location>
        <position position="53"/>
    </location>
</feature>
<comment type="caution">
    <text evidence="1">The sequence shown here is derived from an EMBL/GenBank/DDBJ whole genome shotgun (WGS) entry which is preliminary data.</text>
</comment>
<protein>
    <submittedName>
        <fullName evidence="1">Uncharacterized protein</fullName>
    </submittedName>
</protein>
<sequence length="53" mass="5733">MSTIPLCRVVQSVAAVPGAHDSLRPQSAQILPVCVCAAMLYSHPDTQRVKETR</sequence>
<gene>
    <name evidence="1" type="ORF">KIPB_002919</name>
</gene>
<evidence type="ECO:0000313" key="2">
    <source>
        <dbReference type="Proteomes" id="UP000265618"/>
    </source>
</evidence>
<dbReference type="EMBL" id="BDIP01000524">
    <property type="protein sequence ID" value="GCA62344.1"/>
    <property type="molecule type" value="Genomic_DNA"/>
</dbReference>